<organism evidence="18 27">
    <name type="scientific">Enterococcus faecium</name>
    <name type="common">Streptococcus faecium</name>
    <dbReference type="NCBI Taxonomy" id="1352"/>
    <lineage>
        <taxon>Bacteria</taxon>
        <taxon>Bacillati</taxon>
        <taxon>Bacillota</taxon>
        <taxon>Bacilli</taxon>
        <taxon>Lactobacillales</taxon>
        <taxon>Enterococcaceae</taxon>
        <taxon>Enterococcus</taxon>
    </lineage>
</organism>
<dbReference type="Pfam" id="PF02863">
    <property type="entry name" value="Arg_repressor_C"/>
    <property type="match status" value="1"/>
</dbReference>
<evidence type="ECO:0000313" key="10">
    <source>
        <dbReference type="EMBL" id="KAB7575974.1"/>
    </source>
</evidence>
<dbReference type="SUPFAM" id="SSF46785">
    <property type="entry name" value="Winged helix' DNA-binding domain"/>
    <property type="match status" value="1"/>
</dbReference>
<dbReference type="HAMAP" id="MF_00173">
    <property type="entry name" value="Arg_repressor"/>
    <property type="match status" value="1"/>
</dbReference>
<keyword evidence="5 7" id="KW-0238">DNA-binding</keyword>
<comment type="similarity">
    <text evidence="2 7">Belongs to the ArgR family.</text>
</comment>
<dbReference type="PRINTS" id="PR01467">
    <property type="entry name" value="ARGREPRESSOR"/>
</dbReference>
<evidence type="ECO:0000313" key="23">
    <source>
        <dbReference type="Proteomes" id="UP000191171"/>
    </source>
</evidence>
<reference evidence="17 26" key="8">
    <citation type="submission" date="2018-05" db="EMBL/GenBank/DDBJ databases">
        <title>Vancomycin-resistant Enterococcus faecium strain from Chelyabinsk, Russia.</title>
        <authorList>
            <person name="Gostev V."/>
            <person name="Goncharov A."/>
            <person name="Kolodzhieva V."/>
            <person name="Suvorov A."/>
            <person name="Sidorenko S."/>
            <person name="Zueva L."/>
        </authorList>
    </citation>
    <scope>NUCLEOTIDE SEQUENCE [LARGE SCALE GENOMIC DNA]</scope>
    <source>
        <strain evidence="17 26">20</strain>
    </source>
</reference>
<evidence type="ECO:0000256" key="1">
    <source>
        <dbReference type="ARBA" id="ARBA00004496"/>
    </source>
</evidence>
<dbReference type="Proteomes" id="UP000183509">
    <property type="component" value="Unassembled WGS sequence"/>
</dbReference>
<dbReference type="Proteomes" id="UP000249070">
    <property type="component" value="Unassembled WGS sequence"/>
</dbReference>
<evidence type="ECO:0000313" key="13">
    <source>
        <dbReference type="EMBL" id="MDT2370479.1"/>
    </source>
</evidence>
<comment type="function">
    <text evidence="7">Regulates arginine biosynthesis genes.</text>
</comment>
<dbReference type="GeneID" id="66454583"/>
<evidence type="ECO:0000313" key="14">
    <source>
        <dbReference type="EMBL" id="OOL80117.1"/>
    </source>
</evidence>
<keyword evidence="3 7" id="KW-0963">Cytoplasm</keyword>
<dbReference type="GO" id="GO:0003700">
    <property type="term" value="F:DNA-binding transcription factor activity"/>
    <property type="evidence" value="ECO:0007669"/>
    <property type="project" value="UniProtKB-UniRule"/>
</dbReference>
<evidence type="ECO:0000313" key="15">
    <source>
        <dbReference type="EMBL" id="OTN99602.1"/>
    </source>
</evidence>
<feature type="domain" description="Arginine repressor DNA-binding" evidence="8">
    <location>
        <begin position="1"/>
        <end position="68"/>
    </location>
</feature>
<reference evidence="12" key="10">
    <citation type="journal article" date="2022" name="J. Anim. Sci.">
        <title>Whole genome sequence analyses-based assessment of virulence potential and antimicrobial susceptibilities and resistance of Enterococcus faecium strains isolated from commercial swine and cattle probiotic products.</title>
        <authorList>
            <person name="Shridhar P.B."/>
            <person name="Amachawadi R.G."/>
            <person name="Tokach M."/>
            <person name="Patel I."/>
            <person name="Gangiredla J."/>
            <person name="Mammel M."/>
            <person name="Nagaraja T.G."/>
        </authorList>
    </citation>
    <scope>NUCLEOTIDE SEQUENCE</scope>
    <source>
        <strain evidence="12">EF215</strain>
    </source>
</reference>
<accession>A0A132Z5K6</accession>
<dbReference type="Proteomes" id="UP001139644">
    <property type="component" value="Unassembled WGS sequence"/>
</dbReference>
<dbReference type="GO" id="GO:0034618">
    <property type="term" value="F:arginine binding"/>
    <property type="evidence" value="ECO:0007669"/>
    <property type="project" value="InterPro"/>
</dbReference>
<dbReference type="EMBL" id="QHGU01000056">
    <property type="protein sequence ID" value="PZM55210.1"/>
    <property type="molecule type" value="Genomic_DNA"/>
</dbReference>
<dbReference type="Gene3D" id="1.10.10.10">
    <property type="entry name" value="Winged helix-like DNA-binding domain superfamily/Winged helix DNA-binding domain"/>
    <property type="match status" value="1"/>
</dbReference>
<dbReference type="Proteomes" id="UP000070452">
    <property type="component" value="Unassembled WGS sequence"/>
</dbReference>
<protein>
    <recommendedName>
        <fullName evidence="7">Arginine repressor</fullName>
    </recommendedName>
</protein>
<dbReference type="GO" id="GO:0051259">
    <property type="term" value="P:protein complex oligomerization"/>
    <property type="evidence" value="ECO:0007669"/>
    <property type="project" value="InterPro"/>
</dbReference>
<evidence type="ECO:0000313" key="28">
    <source>
        <dbReference type="Proteomes" id="UP000289562"/>
    </source>
</evidence>
<evidence type="ECO:0000259" key="8">
    <source>
        <dbReference type="Pfam" id="PF01316"/>
    </source>
</evidence>
<dbReference type="PATRIC" id="fig|1352.1358.peg.1486"/>
<evidence type="ECO:0000259" key="9">
    <source>
        <dbReference type="Pfam" id="PF02863"/>
    </source>
</evidence>
<dbReference type="GO" id="GO:1900079">
    <property type="term" value="P:regulation of arginine biosynthetic process"/>
    <property type="evidence" value="ECO:0007669"/>
    <property type="project" value="UniProtKB-UniRule"/>
</dbReference>
<keyword evidence="7" id="KW-0055">Arginine biosynthesis</keyword>
<keyword evidence="7" id="KW-0678">Repressor</keyword>
<dbReference type="Proteomes" id="UP000469871">
    <property type="component" value="Unassembled WGS sequence"/>
</dbReference>
<evidence type="ECO:0000256" key="4">
    <source>
        <dbReference type="ARBA" id="ARBA00023015"/>
    </source>
</evidence>
<dbReference type="OMA" id="ECTQATI"/>
<evidence type="ECO:0000313" key="24">
    <source>
        <dbReference type="Proteomes" id="UP000194737"/>
    </source>
</evidence>
<dbReference type="Proteomes" id="UP000289562">
    <property type="component" value="Unassembled WGS sequence"/>
</dbReference>
<dbReference type="RefSeq" id="WP_002293881.1">
    <property type="nucleotide sequence ID" value="NZ_AP019394.1"/>
</dbReference>
<evidence type="ECO:0000313" key="17">
    <source>
        <dbReference type="EMBL" id="PZM55210.1"/>
    </source>
</evidence>
<evidence type="ECO:0000256" key="2">
    <source>
        <dbReference type="ARBA" id="ARBA00008316"/>
    </source>
</evidence>
<evidence type="ECO:0000313" key="18">
    <source>
        <dbReference type="EMBL" id="RBS34194.1"/>
    </source>
</evidence>
<reference evidence="15 24" key="5">
    <citation type="submission" date="2017-05" db="EMBL/GenBank/DDBJ databases">
        <title>The Genome Sequence of Enterococcus faecium 6F2_DIV0138.</title>
        <authorList>
            <consortium name="The Broad Institute Genomics Platform"/>
            <consortium name="The Broad Institute Genomic Center for Infectious Diseases"/>
            <person name="Earl A."/>
            <person name="Manson A."/>
            <person name="Schwartman J."/>
            <person name="Gilmore M."/>
            <person name="Abouelleil A."/>
            <person name="Cao P."/>
            <person name="Chapman S."/>
            <person name="Cusick C."/>
            <person name="Shea T."/>
            <person name="Young S."/>
            <person name="Neafsey D."/>
            <person name="Nusbaum C."/>
            <person name="Birren B."/>
        </authorList>
    </citation>
    <scope>NUCLEOTIDE SEQUENCE [LARGE SCALE GENOMIC DNA]</scope>
    <source>
        <strain evidence="15 24">6F2_DIV0138</strain>
    </source>
</reference>
<evidence type="ECO:0000256" key="3">
    <source>
        <dbReference type="ARBA" id="ARBA00022490"/>
    </source>
</evidence>
<evidence type="ECO:0000313" key="21">
    <source>
        <dbReference type="Proteomes" id="UP000070452"/>
    </source>
</evidence>
<dbReference type="UniPathway" id="UPA00068"/>
<evidence type="ECO:0000313" key="19">
    <source>
        <dbReference type="EMBL" id="RXU88943.1"/>
    </source>
</evidence>
<reference evidence="14 23" key="4">
    <citation type="submission" date="2017-02" db="EMBL/GenBank/DDBJ databases">
        <title>Clonality and virulence of isolates of VRE in Hematopoietic Stem Cell Transplanted (HSCT) patients.</title>
        <authorList>
            <person name="Marchi A.P."/>
            <person name="Martins R.C."/>
            <person name="Marie S.K."/>
            <person name="Levin A.S."/>
            <person name="Costa S.F."/>
        </authorList>
    </citation>
    <scope>NUCLEOTIDE SEQUENCE [LARGE SCALE GENOMIC DNA]</scope>
    <source>
        <strain evidence="14 23">LIM1759</strain>
    </source>
</reference>
<dbReference type="Proteomes" id="UP000224303">
    <property type="component" value="Unassembled WGS sequence"/>
</dbReference>
<dbReference type="EMBL" id="PJVH01000017">
    <property type="protein sequence ID" value="RXU88943.1"/>
    <property type="molecule type" value="Genomic_DNA"/>
</dbReference>
<dbReference type="EMBL" id="LEQJ01000003">
    <property type="protein sequence ID" value="RBS34194.1"/>
    <property type="molecule type" value="Genomic_DNA"/>
</dbReference>
<sequence>MRKAQRHLLIKQVIEEFPIRTQEELLNKLGHYGVTATQATISRDIRDLKIVKAPDENGVSRFVLFREKGTPETRTEEEDRLVQMIEDIVLKVERVHFLTIVNTLPDNAHLFASVLDEIKPPSIVSTIAGFDTIMVISENEEDAKRVEEFLHHPTEVSLF</sequence>
<dbReference type="InterPro" id="IPR036251">
    <property type="entry name" value="Arg_repress_C_sf"/>
</dbReference>
<dbReference type="Proteomes" id="UP000191171">
    <property type="component" value="Unassembled WGS sequence"/>
</dbReference>
<dbReference type="EMBL" id="WEFP01000001">
    <property type="protein sequence ID" value="KAB7575974.1"/>
    <property type="molecule type" value="Genomic_DNA"/>
</dbReference>
<dbReference type="Proteomes" id="UP000194737">
    <property type="component" value="Unassembled WGS sequence"/>
</dbReference>
<evidence type="ECO:0000313" key="20">
    <source>
        <dbReference type="EMBL" id="SAM41103.1"/>
    </source>
</evidence>
<reference evidence="13" key="11">
    <citation type="submission" date="2023-03" db="EMBL/GenBank/DDBJ databases">
        <authorList>
            <person name="Shen W."/>
            <person name="Cai J."/>
        </authorList>
    </citation>
    <scope>NUCLEOTIDE SEQUENCE</scope>
    <source>
        <strain evidence="13">B1010-2</strain>
    </source>
</reference>
<reference evidence="18 27" key="1">
    <citation type="submission" date="2015-06" db="EMBL/GenBank/DDBJ databases">
        <title>The Genome Sequence of Enterococcus faecium 131EA1.</title>
        <authorList>
            <consortium name="The Broad Institute Genomics Platform"/>
            <consortium name="The Broad Institute Genome Sequencing Center for Infectious Disease"/>
            <person name="Earl A.M."/>
            <person name="Van Tyne D."/>
            <person name="Lebreton F."/>
            <person name="Saavedra J.T."/>
            <person name="Gilmore M.S."/>
            <person name="Manson Mcguire A."/>
            <person name="Clock S."/>
            <person name="Crupain M."/>
            <person name="Rangan U."/>
            <person name="Young S."/>
            <person name="Abouelleil A."/>
            <person name="Cao P."/>
            <person name="Chapman S.B."/>
            <person name="Griggs A."/>
            <person name="Priest M."/>
            <person name="Shea T."/>
            <person name="Wortman J."/>
            <person name="Nusbaum C."/>
            <person name="Birren B."/>
        </authorList>
    </citation>
    <scope>NUCLEOTIDE SEQUENCE [LARGE SCALE GENOMIC DNA]</scope>
    <source>
        <strain evidence="18 27">131EA1</strain>
    </source>
</reference>
<evidence type="ECO:0000313" key="12">
    <source>
        <dbReference type="EMBL" id="MBX4222429.1"/>
    </source>
</evidence>
<evidence type="ECO:0000313" key="25">
    <source>
        <dbReference type="Proteomes" id="UP000224303"/>
    </source>
</evidence>
<reference evidence="10 29" key="9">
    <citation type="submission" date="2019-10" db="EMBL/GenBank/DDBJ databases">
        <title>Evolutionary dynamics of vancomycin-resistant Enterococcus faecium during gastrointestinal tract colonization and bloodstream infection in immunocompromised pediatric patients.</title>
        <authorList>
            <person name="Chilambi G.S."/>
            <person name="Nordstrom H.R."/>
            <person name="Evans D.R."/>
            <person name="Ferrolino J."/>
            <person name="Hayden R.T."/>
            <person name="Maron G.M."/>
            <person name="Vo A.N."/>
            <person name="Gilmore M.S."/>
            <person name="Wolf J."/>
            <person name="Rosch J.W."/>
            <person name="Van Tyne D."/>
        </authorList>
    </citation>
    <scope>NUCLEOTIDE SEQUENCE [LARGE SCALE GENOMIC DNA]</scope>
    <source>
        <strain evidence="10 29">VRECG27</strain>
    </source>
</reference>
<evidence type="ECO:0000256" key="5">
    <source>
        <dbReference type="ARBA" id="ARBA00023125"/>
    </source>
</evidence>
<gene>
    <name evidence="7" type="primary">argR</name>
    <name evidence="15" type="ORF">A5804_001093</name>
    <name evidence="11" type="ORF">AWT83_10915</name>
    <name evidence="14" type="ORF">B1P95_12710</name>
    <name evidence="16" type="ORF">CQR37_06650</name>
    <name evidence="19" type="ORF">CYQ77_06820</name>
    <name evidence="17" type="ORF">DKP91_10730</name>
    <name evidence="20" type="ORF">DTPHA_600870</name>
    <name evidence="18" type="ORF">EB12_00648</name>
    <name evidence="10" type="ORF">GBM73_01015</name>
    <name evidence="12" type="ORF">KYX88_06155</name>
    <name evidence="13" type="ORF">P6Z85_10005</name>
</gene>
<dbReference type="EMBL" id="JARPTX010000034">
    <property type="protein sequence ID" value="MDT2370479.1"/>
    <property type="molecule type" value="Genomic_DNA"/>
</dbReference>
<name>A0A132Z5K6_ENTFC</name>
<reference evidence="19 28" key="7">
    <citation type="submission" date="2017-12" db="EMBL/GenBank/DDBJ databases">
        <title>A pool of 800 enterococci isolated from chicken carcass rinse samples from New Zealand.</title>
        <authorList>
            <person name="Zhang J."/>
            <person name="Rogers L."/>
            <person name="Midwinter A."/>
            <person name="French N."/>
        </authorList>
    </citation>
    <scope>NUCLEOTIDE SEQUENCE [LARGE SCALE GENOMIC DNA]</scope>
    <source>
        <strain evidence="19 28">EN697</strain>
    </source>
</reference>
<reference evidence="20 22" key="3">
    <citation type="submission" date="2016-04" db="EMBL/GenBank/DDBJ databases">
        <authorList>
            <person name="Millard A."/>
        </authorList>
    </citation>
    <scope>NUCLEOTIDE SEQUENCE [LARGE SCALE GENOMIC DNA]</scope>
    <source>
        <strain evidence="20">Isolate 22</strain>
    </source>
</reference>
<dbReference type="InterPro" id="IPR036390">
    <property type="entry name" value="WH_DNA-bd_sf"/>
</dbReference>
<evidence type="ECO:0000313" key="27">
    <source>
        <dbReference type="Proteomes" id="UP000253144"/>
    </source>
</evidence>
<dbReference type="GO" id="GO:0005737">
    <property type="term" value="C:cytoplasm"/>
    <property type="evidence" value="ECO:0007669"/>
    <property type="project" value="UniProtKB-SubCell"/>
</dbReference>
<keyword evidence="7" id="KW-0028">Amino-acid biosynthesis</keyword>
<dbReference type="PANTHER" id="PTHR34471:SF1">
    <property type="entry name" value="ARGININE REPRESSOR"/>
    <property type="match status" value="1"/>
</dbReference>
<dbReference type="EMBL" id="NGLB01000001">
    <property type="protein sequence ID" value="OTN99602.1"/>
    <property type="molecule type" value="Genomic_DNA"/>
</dbReference>
<evidence type="ECO:0000313" key="16">
    <source>
        <dbReference type="EMBL" id="PHL21788.1"/>
    </source>
</evidence>
<evidence type="ECO:0000256" key="6">
    <source>
        <dbReference type="ARBA" id="ARBA00023163"/>
    </source>
</evidence>
<evidence type="ECO:0000313" key="29">
    <source>
        <dbReference type="Proteomes" id="UP000469871"/>
    </source>
</evidence>
<dbReference type="EMBL" id="MVGJ01000087">
    <property type="protein sequence ID" value="OOL80117.1"/>
    <property type="molecule type" value="Genomic_DNA"/>
</dbReference>
<evidence type="ECO:0000313" key="22">
    <source>
        <dbReference type="Proteomes" id="UP000183509"/>
    </source>
</evidence>
<dbReference type="SUPFAM" id="SSF55252">
    <property type="entry name" value="C-terminal domain of arginine repressor"/>
    <property type="match status" value="1"/>
</dbReference>
<dbReference type="GO" id="GO:0006526">
    <property type="term" value="P:L-arginine biosynthetic process"/>
    <property type="evidence" value="ECO:0007669"/>
    <property type="project" value="UniProtKB-UniPathway"/>
</dbReference>
<dbReference type="GO" id="GO:0003677">
    <property type="term" value="F:DNA binding"/>
    <property type="evidence" value="ECO:0007669"/>
    <property type="project" value="UniProtKB-KW"/>
</dbReference>
<dbReference type="Gene3D" id="3.30.1360.40">
    <property type="match status" value="1"/>
</dbReference>
<dbReference type="EMBL" id="LRHK01000001">
    <property type="protein sequence ID" value="KWX18952.1"/>
    <property type="molecule type" value="Genomic_DNA"/>
</dbReference>
<dbReference type="InterPro" id="IPR020900">
    <property type="entry name" value="Arg_repress_DNA-bd"/>
</dbReference>
<dbReference type="EMBL" id="JAIFOC010000045">
    <property type="protein sequence ID" value="MBX4222429.1"/>
    <property type="molecule type" value="Genomic_DNA"/>
</dbReference>
<dbReference type="PANTHER" id="PTHR34471">
    <property type="entry name" value="ARGININE REPRESSOR"/>
    <property type="match status" value="1"/>
</dbReference>
<dbReference type="AlphaFoldDB" id="A0A132Z5K6"/>
<evidence type="ECO:0000313" key="11">
    <source>
        <dbReference type="EMBL" id="KWX18952.1"/>
    </source>
</evidence>
<evidence type="ECO:0000256" key="7">
    <source>
        <dbReference type="HAMAP-Rule" id="MF_00173"/>
    </source>
</evidence>
<dbReference type="InterPro" id="IPR001669">
    <property type="entry name" value="Arg_repress"/>
</dbReference>
<feature type="domain" description="Arginine repressor C-terminal" evidence="9">
    <location>
        <begin position="86"/>
        <end position="150"/>
    </location>
</feature>
<dbReference type="STRING" id="1352.AL014_07540"/>
<comment type="caution">
    <text evidence="18">The sequence shown here is derived from an EMBL/GenBank/DDBJ whole genome shotgun (WGS) entry which is preliminary data.</text>
</comment>
<dbReference type="Proteomes" id="UP000253144">
    <property type="component" value="Unassembled WGS sequence"/>
</dbReference>
<keyword evidence="6 7" id="KW-0804">Transcription</keyword>
<dbReference type="InterPro" id="IPR020899">
    <property type="entry name" value="Arg_repress_C"/>
</dbReference>
<keyword evidence="4 7" id="KW-0805">Transcription regulation</keyword>
<reference evidence="16 25" key="6">
    <citation type="submission" date="2017-10" db="EMBL/GenBank/DDBJ databases">
        <title>Draft genomes of the Enterococcus faecium isolated from human feces before and after Helicobacter pylori eradication therapy.</title>
        <authorList>
            <person name="Prianichniikov N.A."/>
            <person name="Glushchenko O.E."/>
            <person name="Malakhova M.V."/>
        </authorList>
    </citation>
    <scope>NUCLEOTIDE SEQUENCE [LARGE SCALE GENOMIC DNA]</scope>
    <source>
        <strain evidence="16 25">Hp_5-7</strain>
    </source>
</reference>
<dbReference type="Proteomes" id="UP001260956">
    <property type="component" value="Unassembled WGS sequence"/>
</dbReference>
<dbReference type="InterPro" id="IPR036388">
    <property type="entry name" value="WH-like_DNA-bd_sf"/>
</dbReference>
<dbReference type="EMBL" id="FKLM01000009">
    <property type="protein sequence ID" value="SAM41103.1"/>
    <property type="molecule type" value="Genomic_DNA"/>
</dbReference>
<evidence type="ECO:0000313" key="26">
    <source>
        <dbReference type="Proteomes" id="UP000249070"/>
    </source>
</evidence>
<comment type="subcellular location">
    <subcellularLocation>
        <location evidence="1 7">Cytoplasm</location>
    </subcellularLocation>
</comment>
<comment type="pathway">
    <text evidence="7">Amino-acid biosynthesis; L-arginine biosynthesis [regulation].</text>
</comment>
<dbReference type="Pfam" id="PF01316">
    <property type="entry name" value="Arg_repressor"/>
    <property type="match status" value="1"/>
</dbReference>
<proteinExistence type="inferred from homology"/>
<reference evidence="11 21" key="2">
    <citation type="submission" date="2016-01" db="EMBL/GenBank/DDBJ databases">
        <title>Molecular Mechanisms for transfer of large genomic segments between Enterococcus faecium strains.</title>
        <authorList>
            <person name="Garcia-Solache M.A."/>
            <person name="Lebreton F."/>
            <person name="Mclaughlin R.E."/>
            <person name="Whiteaker J.D."/>
            <person name="Gilmore M.S."/>
            <person name="Rice L.B."/>
        </authorList>
    </citation>
    <scope>NUCLEOTIDE SEQUENCE [LARGE SCALE GENOMIC DNA]</scope>
    <source>
        <strain evidence="11 21">D344RRF x C68</strain>
    </source>
</reference>
<dbReference type="EMBL" id="PCGC01000011">
    <property type="protein sequence ID" value="PHL21788.1"/>
    <property type="molecule type" value="Genomic_DNA"/>
</dbReference>